<dbReference type="Proteomes" id="UP001497512">
    <property type="component" value="Chromosome 5"/>
</dbReference>
<proteinExistence type="predicted"/>
<name>A0ABP0UQD2_9BRYO</name>
<dbReference type="EMBL" id="OZ019897">
    <property type="protein sequence ID" value="CAK9227444.1"/>
    <property type="molecule type" value="Genomic_DNA"/>
</dbReference>
<reference evidence="1" key="1">
    <citation type="submission" date="2024-02" db="EMBL/GenBank/DDBJ databases">
        <authorList>
            <consortium name="ELIXIR-Norway"/>
            <consortium name="Elixir Norway"/>
        </authorList>
    </citation>
    <scope>NUCLEOTIDE SEQUENCE</scope>
</reference>
<evidence type="ECO:0000313" key="1">
    <source>
        <dbReference type="EMBL" id="CAK9227444.1"/>
    </source>
</evidence>
<evidence type="ECO:0000313" key="2">
    <source>
        <dbReference type="Proteomes" id="UP001497512"/>
    </source>
</evidence>
<sequence length="261" mass="29246">MGDRMAADWHRLGNKSIYGISRALAKKGLDMLDMMGMTGMHINGSRSIIPGEVRYAVEETLGKQNFKELCSQIVFLEDIHYCQEALSFAEICNPQNEPVLKSPSSLKLPSLINHDYLVLELYHGSVGSSFSKLYIRAEKSGHPPAGPGILIDVEPTARFEETQQVVCLFTVKCTGKAIPLLDLMAVLGDHCPDYSVRDSNCWQYCRRTTKRLLRACRGLPELSAEELLRLQREELSVEAQIAKNHIKAIARGGKNSLEYYE</sequence>
<organism evidence="1 2">
    <name type="scientific">Sphagnum troendelagicum</name>
    <dbReference type="NCBI Taxonomy" id="128251"/>
    <lineage>
        <taxon>Eukaryota</taxon>
        <taxon>Viridiplantae</taxon>
        <taxon>Streptophyta</taxon>
        <taxon>Embryophyta</taxon>
        <taxon>Bryophyta</taxon>
        <taxon>Sphagnophytina</taxon>
        <taxon>Sphagnopsida</taxon>
        <taxon>Sphagnales</taxon>
        <taxon>Sphagnaceae</taxon>
        <taxon>Sphagnum</taxon>
    </lineage>
</organism>
<keyword evidence="2" id="KW-1185">Reference proteome</keyword>
<gene>
    <name evidence="1" type="ORF">CSSPTR1EN2_LOCUS18742</name>
</gene>
<protein>
    <submittedName>
        <fullName evidence="1">Uncharacterized protein</fullName>
    </submittedName>
</protein>
<accession>A0ABP0UQD2</accession>